<dbReference type="InterPro" id="IPR010730">
    <property type="entry name" value="HET"/>
</dbReference>
<dbReference type="AlphaFoldDB" id="A0A1Q8RGA0"/>
<dbReference type="Pfam" id="PF06985">
    <property type="entry name" value="HET"/>
    <property type="match status" value="1"/>
</dbReference>
<protein>
    <submittedName>
        <fullName evidence="3">Vegetative incompatibility protein HET-E-1-like protein 8</fullName>
    </submittedName>
</protein>
<dbReference type="STRING" id="708187.A0A1Q8RGA0"/>
<evidence type="ECO:0000313" key="3">
    <source>
        <dbReference type="EMBL" id="OLN83366.1"/>
    </source>
</evidence>
<name>A0A1Q8RGA0_9PEZI</name>
<feature type="domain" description="Heterokaryon incompatibility" evidence="1">
    <location>
        <begin position="23"/>
        <end position="108"/>
    </location>
</feature>
<feature type="domain" description="DUF8212" evidence="2">
    <location>
        <begin position="202"/>
        <end position="228"/>
    </location>
</feature>
<dbReference type="Pfam" id="PF26640">
    <property type="entry name" value="DUF8212"/>
    <property type="match status" value="1"/>
</dbReference>
<sequence>MKLPNCDSLEIEEFFGSSIPKRYATLSHTWEADEATFQEVGNLERMNNKQGWVKIRQACRIAQEHRCPYIWIDTCCINKWDFSELTEAINSMFKWYAGSSICLAYLEDIELDLSQSRVHFQESRWFTRGWTLQELIAPPQVYFYDKNWEFFGSRYSLAEITGTVLESSWAAGRQTTREEDIAYCLLGIVGVYMPLFYGEGDRTFIRLQEEIIKASDDASLFAWVQQRSCPGQAPRQLYCGVLAKSPDEFAHFKRLEIWPRFRQDFEVLF</sequence>
<gene>
    <name evidence="3" type="ORF">CCHL11_03075</name>
</gene>
<comment type="caution">
    <text evidence="3">The sequence shown here is derived from an EMBL/GenBank/DDBJ whole genome shotgun (WGS) entry which is preliminary data.</text>
</comment>
<evidence type="ECO:0000259" key="2">
    <source>
        <dbReference type="Pfam" id="PF26640"/>
    </source>
</evidence>
<evidence type="ECO:0000313" key="4">
    <source>
        <dbReference type="Proteomes" id="UP000186583"/>
    </source>
</evidence>
<dbReference type="InterPro" id="IPR058525">
    <property type="entry name" value="DUF8212"/>
</dbReference>
<dbReference type="PANTHER" id="PTHR10622">
    <property type="entry name" value="HET DOMAIN-CONTAINING PROTEIN"/>
    <property type="match status" value="1"/>
</dbReference>
<organism evidence="3 4">
    <name type="scientific">Colletotrichum chlorophyti</name>
    <dbReference type="NCBI Taxonomy" id="708187"/>
    <lineage>
        <taxon>Eukaryota</taxon>
        <taxon>Fungi</taxon>
        <taxon>Dikarya</taxon>
        <taxon>Ascomycota</taxon>
        <taxon>Pezizomycotina</taxon>
        <taxon>Sordariomycetes</taxon>
        <taxon>Hypocreomycetidae</taxon>
        <taxon>Glomerellales</taxon>
        <taxon>Glomerellaceae</taxon>
        <taxon>Colletotrichum</taxon>
    </lineage>
</organism>
<keyword evidence="4" id="KW-1185">Reference proteome</keyword>
<dbReference type="Proteomes" id="UP000186583">
    <property type="component" value="Unassembled WGS sequence"/>
</dbReference>
<proteinExistence type="predicted"/>
<reference evidence="3 4" key="1">
    <citation type="submission" date="2016-11" db="EMBL/GenBank/DDBJ databases">
        <title>Draft Genome Assembly of Colletotrichum chlorophyti a pathogen of herbaceous plants.</title>
        <authorList>
            <person name="Gan P."/>
            <person name="Narusaka M."/>
            <person name="Tsushima A."/>
            <person name="Narusaka Y."/>
            <person name="Takano Y."/>
            <person name="Shirasu K."/>
        </authorList>
    </citation>
    <scope>NUCLEOTIDE SEQUENCE [LARGE SCALE GENOMIC DNA]</scope>
    <source>
        <strain evidence="3 4">NTL11</strain>
    </source>
</reference>
<evidence type="ECO:0000259" key="1">
    <source>
        <dbReference type="Pfam" id="PF06985"/>
    </source>
</evidence>
<dbReference type="PANTHER" id="PTHR10622:SF12">
    <property type="entry name" value="HET DOMAIN-CONTAINING PROTEIN"/>
    <property type="match status" value="1"/>
</dbReference>
<dbReference type="EMBL" id="MPGH01000204">
    <property type="protein sequence ID" value="OLN83366.1"/>
    <property type="molecule type" value="Genomic_DNA"/>
</dbReference>
<dbReference type="OrthoDB" id="20872at2759"/>
<accession>A0A1Q8RGA0</accession>